<keyword evidence="1" id="KW-0812">Transmembrane</keyword>
<evidence type="ECO:0000313" key="2">
    <source>
        <dbReference type="EMBL" id="KRM33390.1"/>
    </source>
</evidence>
<gene>
    <name evidence="2" type="ORF">FC83_GL002959</name>
</gene>
<keyword evidence="3" id="KW-1185">Reference proteome</keyword>
<dbReference type="AlphaFoldDB" id="A0A0R1XTD6"/>
<name>A0A0R1XTD6_9LACO</name>
<dbReference type="PATRIC" id="fig|1423734.3.peg.3008"/>
<evidence type="ECO:0008006" key="4">
    <source>
        <dbReference type="Google" id="ProtNLM"/>
    </source>
</evidence>
<evidence type="ECO:0000256" key="1">
    <source>
        <dbReference type="SAM" id="Phobius"/>
    </source>
</evidence>
<keyword evidence="1" id="KW-1133">Transmembrane helix</keyword>
<dbReference type="EMBL" id="AZGA01000054">
    <property type="protein sequence ID" value="KRM33390.1"/>
    <property type="molecule type" value="Genomic_DNA"/>
</dbReference>
<feature type="transmembrane region" description="Helical" evidence="1">
    <location>
        <begin position="32"/>
        <end position="51"/>
    </location>
</feature>
<evidence type="ECO:0000313" key="3">
    <source>
        <dbReference type="Proteomes" id="UP000051236"/>
    </source>
</evidence>
<dbReference type="eggNOG" id="ENOG5030AXW">
    <property type="taxonomic scope" value="Bacteria"/>
</dbReference>
<dbReference type="Proteomes" id="UP000051236">
    <property type="component" value="Unassembled WGS sequence"/>
</dbReference>
<protein>
    <recommendedName>
        <fullName evidence="4">Holin</fullName>
    </recommendedName>
</protein>
<reference evidence="2 3" key="1">
    <citation type="journal article" date="2015" name="Genome Announc.">
        <title>Expanding the biotechnology potential of lactobacilli through comparative genomics of 213 strains and associated genera.</title>
        <authorList>
            <person name="Sun Z."/>
            <person name="Harris H.M."/>
            <person name="McCann A."/>
            <person name="Guo C."/>
            <person name="Argimon S."/>
            <person name="Zhang W."/>
            <person name="Yang X."/>
            <person name="Jeffery I.B."/>
            <person name="Cooney J.C."/>
            <person name="Kagawa T.F."/>
            <person name="Liu W."/>
            <person name="Song Y."/>
            <person name="Salvetti E."/>
            <person name="Wrobel A."/>
            <person name="Rasinkangas P."/>
            <person name="Parkhill J."/>
            <person name="Rea M.C."/>
            <person name="O'Sullivan O."/>
            <person name="Ritari J."/>
            <person name="Douillard F.P."/>
            <person name="Paul Ross R."/>
            <person name="Yang R."/>
            <person name="Briner A.E."/>
            <person name="Felis G.E."/>
            <person name="de Vos W.M."/>
            <person name="Barrangou R."/>
            <person name="Klaenhammer T.R."/>
            <person name="Caufield P.W."/>
            <person name="Cui Y."/>
            <person name="Zhang H."/>
            <person name="O'Toole P.W."/>
        </authorList>
    </citation>
    <scope>NUCLEOTIDE SEQUENCE [LARGE SCALE GENOMIC DNA]</scope>
    <source>
        <strain evidence="2 3">DSM 18527</strain>
    </source>
</reference>
<dbReference type="Pfam" id="PF04531">
    <property type="entry name" value="Phage_holin_1"/>
    <property type="match status" value="1"/>
</dbReference>
<accession>A0A0R1XTD6</accession>
<keyword evidence="1" id="KW-0472">Membrane</keyword>
<organism evidence="2 3">
    <name type="scientific">Agrilactobacillus composti DSM 18527 = JCM 14202</name>
    <dbReference type="NCBI Taxonomy" id="1423734"/>
    <lineage>
        <taxon>Bacteria</taxon>
        <taxon>Bacillati</taxon>
        <taxon>Bacillota</taxon>
        <taxon>Bacilli</taxon>
        <taxon>Lactobacillales</taxon>
        <taxon>Lactobacillaceae</taxon>
        <taxon>Agrilactobacillus</taxon>
    </lineage>
</organism>
<sequence length="62" mass="6973">MWWLSVTSLFLVLLQQILKLFGIGLSEVLTHQITDIINTLLALAGSLGLIYDTSITDRRQTK</sequence>
<dbReference type="InterPro" id="IPR006485">
    <property type="entry name" value="Phage-like_holin"/>
</dbReference>
<proteinExistence type="predicted"/>
<comment type="caution">
    <text evidence="2">The sequence shown here is derived from an EMBL/GenBank/DDBJ whole genome shotgun (WGS) entry which is preliminary data.</text>
</comment>